<reference evidence="2 3" key="1">
    <citation type="submission" date="2013-02" db="EMBL/GenBank/DDBJ databases">
        <title>A novel strain isolated from Lonar lake, Maharashtra, India.</title>
        <authorList>
            <person name="Singh A."/>
        </authorList>
    </citation>
    <scope>NUCLEOTIDE SEQUENCE [LARGE SCALE GENOMIC DNA]</scope>
    <source>
        <strain evidence="2 3">AK24</strain>
    </source>
</reference>
<feature type="domain" description="TIM-barrel" evidence="1">
    <location>
        <begin position="17"/>
        <end position="283"/>
    </location>
</feature>
<name>R7ZRG1_9BACT</name>
<accession>R7ZRG1</accession>
<dbReference type="AlphaFoldDB" id="R7ZRG1"/>
<evidence type="ECO:0000313" key="3">
    <source>
        <dbReference type="Proteomes" id="UP000013909"/>
    </source>
</evidence>
<dbReference type="PIRSF" id="PIRSF034452">
    <property type="entry name" value="TIM-br_sig_trnsd"/>
    <property type="match status" value="1"/>
</dbReference>
<evidence type="ECO:0000259" key="1">
    <source>
        <dbReference type="Pfam" id="PF09370"/>
    </source>
</evidence>
<evidence type="ECO:0000313" key="2">
    <source>
        <dbReference type="EMBL" id="EON76628.1"/>
    </source>
</evidence>
<dbReference type="STRING" id="1232681.ADIS_3078"/>
<proteinExistence type="predicted"/>
<dbReference type="GO" id="GO:0003824">
    <property type="term" value="F:catalytic activity"/>
    <property type="evidence" value="ECO:0007669"/>
    <property type="project" value="InterPro"/>
</dbReference>
<comment type="caution">
    <text evidence="2">The sequence shown here is derived from an EMBL/GenBank/DDBJ whole genome shotgun (WGS) entry which is preliminary data.</text>
</comment>
<dbReference type="InterPro" id="IPR015813">
    <property type="entry name" value="Pyrv/PenolPyrv_kinase-like_dom"/>
</dbReference>
<dbReference type="InterPro" id="IPR009215">
    <property type="entry name" value="TIM-br_IGPS-like"/>
</dbReference>
<dbReference type="Pfam" id="PF09370">
    <property type="entry name" value="PEP_hydrolase"/>
    <property type="match status" value="1"/>
</dbReference>
<dbReference type="SUPFAM" id="SSF51621">
    <property type="entry name" value="Phosphoenolpyruvate/pyruvate domain"/>
    <property type="match status" value="1"/>
</dbReference>
<organism evidence="2 3">
    <name type="scientific">Lunatimonas lonarensis</name>
    <dbReference type="NCBI Taxonomy" id="1232681"/>
    <lineage>
        <taxon>Bacteria</taxon>
        <taxon>Pseudomonadati</taxon>
        <taxon>Bacteroidota</taxon>
        <taxon>Cytophagia</taxon>
        <taxon>Cytophagales</taxon>
        <taxon>Cyclobacteriaceae</taxon>
    </lineage>
</organism>
<dbReference type="InterPro" id="IPR013785">
    <property type="entry name" value="Aldolase_TIM"/>
</dbReference>
<dbReference type="PANTHER" id="PTHR31862">
    <property type="entry name" value="UPF0261 DOMAIN PROTEIN (AFU_ORTHOLOGUE AFUA_1G10120)"/>
    <property type="match status" value="1"/>
</dbReference>
<sequence>MPNPWTGKGNPYTREEVRERLRNTLAQKKAIIAAGAGTGISAKFIEKGGADLIIIYNSGRFRMSGHGSTAGLMAYGDANTVAMEIGEFEVLPVVEEIPVICGVHGSDPRRRIWHHLLKVKDMGFSGINNFPTHSIVDGHFRQVLEETGMGFEKEVEMVRLADKMELFSIVYVAKPEEARQMAEAGADAIISHVGTTVGGSIGVTGASCSMDEAVERTQEIIDACKEINPNLFFLCHGGPINTPEDVKEVLARTSSHGFVGASSLERMGVEQSLTDLTRSFKSIGWDGV</sequence>
<dbReference type="Gene3D" id="3.20.20.70">
    <property type="entry name" value="Aldolase class I"/>
    <property type="match status" value="1"/>
</dbReference>
<dbReference type="PANTHER" id="PTHR31862:SF1">
    <property type="entry name" value="UPF0261 DOMAIN PROTEIN (AFU_ORTHOLOGUE AFUA_1G10120)"/>
    <property type="match status" value="1"/>
</dbReference>
<dbReference type="PATRIC" id="fig|1288963.3.peg.3073"/>
<keyword evidence="3" id="KW-1185">Reference proteome</keyword>
<dbReference type="RefSeq" id="WP_010855212.1">
    <property type="nucleotide sequence ID" value="NZ_AQHR01000085.1"/>
</dbReference>
<dbReference type="InterPro" id="IPR051353">
    <property type="entry name" value="Tobamovirus_resist_UPF0261"/>
</dbReference>
<gene>
    <name evidence="2" type="ORF">ADIS_3078</name>
</gene>
<dbReference type="EMBL" id="AQHR01000085">
    <property type="protein sequence ID" value="EON76628.1"/>
    <property type="molecule type" value="Genomic_DNA"/>
</dbReference>
<dbReference type="OrthoDB" id="9805644at2"/>
<protein>
    <submittedName>
        <fullName evidence="2">TIM-barrel signal transduction protein</fullName>
    </submittedName>
</protein>
<dbReference type="Proteomes" id="UP000013909">
    <property type="component" value="Unassembled WGS sequence"/>
</dbReference>